<dbReference type="AlphaFoldDB" id="A0A147I7U1"/>
<evidence type="ECO:0000313" key="6">
    <source>
        <dbReference type="EMBL" id="KTT75222.1"/>
    </source>
</evidence>
<keyword evidence="3 6" id="KW-0413">Isomerase</keyword>
<evidence type="ECO:0000256" key="4">
    <source>
        <dbReference type="SAM" id="SignalP"/>
    </source>
</evidence>
<keyword evidence="7" id="KW-1185">Reference proteome</keyword>
<feature type="domain" description="PPIase cyclophilin-type" evidence="5">
    <location>
        <begin position="35"/>
        <end position="185"/>
    </location>
</feature>
<gene>
    <name evidence="6" type="ORF">NS334_02820</name>
</gene>
<evidence type="ECO:0000259" key="5">
    <source>
        <dbReference type="PROSITE" id="PS50072"/>
    </source>
</evidence>
<name>A0A147I7U1_9SPHN</name>
<feature type="signal peptide" evidence="4">
    <location>
        <begin position="1"/>
        <end position="21"/>
    </location>
</feature>
<dbReference type="Pfam" id="PF00160">
    <property type="entry name" value="Pro_isomerase"/>
    <property type="match status" value="1"/>
</dbReference>
<dbReference type="OrthoDB" id="9807797at2"/>
<reference evidence="6 7" key="1">
    <citation type="journal article" date="2016" name="Front. Microbiol.">
        <title>Genomic Resource of Rice Seed Associated Bacteria.</title>
        <authorList>
            <person name="Midha S."/>
            <person name="Bansal K."/>
            <person name="Sharma S."/>
            <person name="Kumar N."/>
            <person name="Patil P.P."/>
            <person name="Chaudhry V."/>
            <person name="Patil P.B."/>
        </authorList>
    </citation>
    <scope>NUCLEOTIDE SEQUENCE [LARGE SCALE GENOMIC DNA]</scope>
    <source>
        <strain evidence="6 7">NS334</strain>
    </source>
</reference>
<sequence>MRLFLPLLSLLALAAPAAAQRADRATPGWVRVRLETGAGPIVLALDRRHAPVTTDNFLRYVDDGRFDGVSFYRSARNKQAPKFGFVQSGIRTDARRFLDMIPHESTKKTGIRHLDMTISMARKGPPGSANGNFFITVGPTPYMDWSPRDPGYAAFGRVVAGQAVVRRILAAPTGQQMNGTLLLKPVRVDRAIRLDGKAAPTGRPRPWLLEHRRDG</sequence>
<accession>A0A147I7U1</accession>
<dbReference type="Proteomes" id="UP000074310">
    <property type="component" value="Unassembled WGS sequence"/>
</dbReference>
<proteinExistence type="predicted"/>
<dbReference type="InterPro" id="IPR029000">
    <property type="entry name" value="Cyclophilin-like_dom_sf"/>
</dbReference>
<dbReference type="PATRIC" id="fig|869719.3.peg.3277"/>
<evidence type="ECO:0000256" key="1">
    <source>
        <dbReference type="ARBA" id="ARBA00013194"/>
    </source>
</evidence>
<dbReference type="PROSITE" id="PS50072">
    <property type="entry name" value="CSA_PPIASE_2"/>
    <property type="match status" value="1"/>
</dbReference>
<evidence type="ECO:0000256" key="2">
    <source>
        <dbReference type="ARBA" id="ARBA00023110"/>
    </source>
</evidence>
<dbReference type="RefSeq" id="WP_058754467.1">
    <property type="nucleotide sequence ID" value="NZ_LDTB01000008.1"/>
</dbReference>
<dbReference type="InterPro" id="IPR002130">
    <property type="entry name" value="Cyclophilin-type_PPIase_dom"/>
</dbReference>
<keyword evidence="2" id="KW-0697">Rotamase</keyword>
<dbReference type="InterPro" id="IPR044665">
    <property type="entry name" value="E_coli_cyclophilin_A-like"/>
</dbReference>
<dbReference type="PANTHER" id="PTHR43246">
    <property type="entry name" value="PEPTIDYL-PROLYL CIS-TRANS ISOMERASE CYP38, CHLOROPLASTIC"/>
    <property type="match status" value="1"/>
</dbReference>
<organism evidence="6 7">
    <name type="scientific">Sphingomonas endophytica</name>
    <dbReference type="NCBI Taxonomy" id="869719"/>
    <lineage>
        <taxon>Bacteria</taxon>
        <taxon>Pseudomonadati</taxon>
        <taxon>Pseudomonadota</taxon>
        <taxon>Alphaproteobacteria</taxon>
        <taxon>Sphingomonadales</taxon>
        <taxon>Sphingomonadaceae</taxon>
        <taxon>Sphingomonas</taxon>
    </lineage>
</organism>
<protein>
    <recommendedName>
        <fullName evidence="1">peptidylprolyl isomerase</fullName>
        <ecNumber evidence="1">5.2.1.8</ecNumber>
    </recommendedName>
</protein>
<keyword evidence="4" id="KW-0732">Signal</keyword>
<dbReference type="Gene3D" id="2.40.100.10">
    <property type="entry name" value="Cyclophilin-like"/>
    <property type="match status" value="1"/>
</dbReference>
<feature type="chain" id="PRO_5007548471" description="peptidylprolyl isomerase" evidence="4">
    <location>
        <begin position="22"/>
        <end position="215"/>
    </location>
</feature>
<comment type="caution">
    <text evidence="6">The sequence shown here is derived from an EMBL/GenBank/DDBJ whole genome shotgun (WGS) entry which is preliminary data.</text>
</comment>
<evidence type="ECO:0000256" key="3">
    <source>
        <dbReference type="ARBA" id="ARBA00023235"/>
    </source>
</evidence>
<dbReference type="SUPFAM" id="SSF50891">
    <property type="entry name" value="Cyclophilin-like"/>
    <property type="match status" value="1"/>
</dbReference>
<dbReference type="EC" id="5.2.1.8" evidence="1"/>
<evidence type="ECO:0000313" key="7">
    <source>
        <dbReference type="Proteomes" id="UP000074310"/>
    </source>
</evidence>
<dbReference type="GO" id="GO:0003755">
    <property type="term" value="F:peptidyl-prolyl cis-trans isomerase activity"/>
    <property type="evidence" value="ECO:0007669"/>
    <property type="project" value="UniProtKB-KW"/>
</dbReference>
<dbReference type="EMBL" id="LDTB01000008">
    <property type="protein sequence ID" value="KTT75222.1"/>
    <property type="molecule type" value="Genomic_DNA"/>
</dbReference>